<name>A0ACB5SAZ8_9PEZI</name>
<organism evidence="1 2">
    <name type="scientific">Neofusicoccum parvum</name>
    <dbReference type="NCBI Taxonomy" id="310453"/>
    <lineage>
        <taxon>Eukaryota</taxon>
        <taxon>Fungi</taxon>
        <taxon>Dikarya</taxon>
        <taxon>Ascomycota</taxon>
        <taxon>Pezizomycotina</taxon>
        <taxon>Dothideomycetes</taxon>
        <taxon>Dothideomycetes incertae sedis</taxon>
        <taxon>Botryosphaeriales</taxon>
        <taxon>Botryosphaeriaceae</taxon>
        <taxon>Neofusicoccum</taxon>
    </lineage>
</organism>
<keyword evidence="2" id="KW-1185">Reference proteome</keyword>
<proteinExistence type="predicted"/>
<dbReference type="EMBL" id="BSXG01000232">
    <property type="protein sequence ID" value="GME33125.1"/>
    <property type="molecule type" value="Genomic_DNA"/>
</dbReference>
<accession>A0ACB5SAZ8</accession>
<protein>
    <submittedName>
        <fullName evidence="1">Benzoylformate decarboxylase</fullName>
    </submittedName>
</protein>
<gene>
    <name evidence="1" type="primary">g9167</name>
    <name evidence="1" type="ORF">NpPPO83_00009167</name>
</gene>
<comment type="caution">
    <text evidence="1">The sequence shown here is derived from an EMBL/GenBank/DDBJ whole genome shotgun (WGS) entry which is preliminary data.</text>
</comment>
<reference evidence="1" key="1">
    <citation type="submission" date="2024-09" db="EMBL/GenBank/DDBJ databases">
        <title>Draft Genome Sequences of Neofusicoccum parvum.</title>
        <authorList>
            <person name="Ashida A."/>
            <person name="Camagna M."/>
            <person name="Tanaka A."/>
            <person name="Takemoto D."/>
        </authorList>
    </citation>
    <scope>NUCLEOTIDE SEQUENCE</scope>
    <source>
        <strain evidence="1">PPO83</strain>
    </source>
</reference>
<dbReference type="Proteomes" id="UP001165186">
    <property type="component" value="Unassembled WGS sequence"/>
</dbReference>
<sequence>MPFETLTTAPAVGDFTPLQEHQEQTPGTFFDAKPVLHLHAADVQLLVSPADLADQSVFPDLRAAAPTNGAAINGSASDDTPLAIPNLSVWVTSKNLLIHSPSAGKGVSIPYPTITLHAIQRLTLPAAPATETSGLYMQLLLNATDHTADDDLQTLEITLVPSAATPIADLFAAVSACADLNPDPQDTDSEAGEDEDGGLQVLGGGAGLPGAGGWITSENVGEHVDAEGNFVGFGGGGGGGASLGAGAGTVHGRDDEGEDEAGEEAGGEASGEAGAGAGGEDAKWRRTE</sequence>
<evidence type="ECO:0000313" key="1">
    <source>
        <dbReference type="EMBL" id="GME33125.1"/>
    </source>
</evidence>
<evidence type="ECO:0000313" key="2">
    <source>
        <dbReference type="Proteomes" id="UP001165186"/>
    </source>
</evidence>